<dbReference type="EMBL" id="VBAK01000094">
    <property type="protein sequence ID" value="TMI91411.1"/>
    <property type="molecule type" value="Genomic_DNA"/>
</dbReference>
<name>A0A537K6M2_9BACT</name>
<evidence type="ECO:0008006" key="4">
    <source>
        <dbReference type="Google" id="ProtNLM"/>
    </source>
</evidence>
<sequence length="160" mass="17420">MNRLASRIILASVIALVLPAGVSAQTANPVNGTWKLNPEKSTVKDGRALPQSEIRKYEASADTQNGVIDRTDAQGKTSRIEYTAKFDGKDYPITGTPDADTIAVTRVDAYAIKAVEKRAGKPVIHITRNVAKDGKSMTIEFRGTTAKGEKIDRVLFFDKQ</sequence>
<gene>
    <name evidence="2" type="ORF">E6H00_04065</name>
</gene>
<evidence type="ECO:0000313" key="3">
    <source>
        <dbReference type="Proteomes" id="UP000318509"/>
    </source>
</evidence>
<evidence type="ECO:0000256" key="1">
    <source>
        <dbReference type="SAM" id="SignalP"/>
    </source>
</evidence>
<proteinExistence type="predicted"/>
<dbReference type="Proteomes" id="UP000318509">
    <property type="component" value="Unassembled WGS sequence"/>
</dbReference>
<evidence type="ECO:0000313" key="2">
    <source>
        <dbReference type="EMBL" id="TMI91411.1"/>
    </source>
</evidence>
<keyword evidence="1" id="KW-0732">Signal</keyword>
<accession>A0A537K6M2</accession>
<protein>
    <recommendedName>
        <fullName evidence="4">Lipocalin-like domain-containing protein</fullName>
    </recommendedName>
</protein>
<dbReference type="AlphaFoldDB" id="A0A537K6M2"/>
<organism evidence="2 3">
    <name type="scientific">Candidatus Segetimicrobium genomatis</name>
    <dbReference type="NCBI Taxonomy" id="2569760"/>
    <lineage>
        <taxon>Bacteria</taxon>
        <taxon>Bacillati</taxon>
        <taxon>Candidatus Sysuimicrobiota</taxon>
        <taxon>Candidatus Sysuimicrobiia</taxon>
        <taxon>Candidatus Sysuimicrobiales</taxon>
        <taxon>Candidatus Segetimicrobiaceae</taxon>
        <taxon>Candidatus Segetimicrobium</taxon>
    </lineage>
</organism>
<feature type="signal peptide" evidence="1">
    <location>
        <begin position="1"/>
        <end position="24"/>
    </location>
</feature>
<reference evidence="2 3" key="1">
    <citation type="journal article" date="2019" name="Nat. Microbiol.">
        <title>Mediterranean grassland soil C-N compound turnover is dependent on rainfall and depth, and is mediated by genomically divergent microorganisms.</title>
        <authorList>
            <person name="Diamond S."/>
            <person name="Andeer P.F."/>
            <person name="Li Z."/>
            <person name="Crits-Christoph A."/>
            <person name="Burstein D."/>
            <person name="Anantharaman K."/>
            <person name="Lane K.R."/>
            <person name="Thomas B.C."/>
            <person name="Pan C."/>
            <person name="Northen T.R."/>
            <person name="Banfield J.F."/>
        </authorList>
    </citation>
    <scope>NUCLEOTIDE SEQUENCE [LARGE SCALE GENOMIC DNA]</scope>
    <source>
        <strain evidence="2">NP_3</strain>
    </source>
</reference>
<feature type="chain" id="PRO_5022193685" description="Lipocalin-like domain-containing protein" evidence="1">
    <location>
        <begin position="25"/>
        <end position="160"/>
    </location>
</feature>
<comment type="caution">
    <text evidence="2">The sequence shown here is derived from an EMBL/GenBank/DDBJ whole genome shotgun (WGS) entry which is preliminary data.</text>
</comment>